<feature type="transmembrane region" description="Helical" evidence="1">
    <location>
        <begin position="68"/>
        <end position="95"/>
    </location>
</feature>
<dbReference type="WBParaSite" id="ACRNAN_scaffold6147.g14748.t1">
    <property type="protein sequence ID" value="ACRNAN_scaffold6147.g14748.t1"/>
    <property type="gene ID" value="ACRNAN_scaffold6147.g14748"/>
</dbReference>
<keyword evidence="1" id="KW-1133">Transmembrane helix</keyword>
<keyword evidence="1" id="KW-0812">Transmembrane</keyword>
<protein>
    <submittedName>
        <fullName evidence="3">Uncharacterized protein</fullName>
    </submittedName>
</protein>
<reference evidence="3" key="1">
    <citation type="submission" date="2022-11" db="UniProtKB">
        <authorList>
            <consortium name="WormBaseParasite"/>
        </authorList>
    </citation>
    <scope>IDENTIFICATION</scope>
</reference>
<keyword evidence="1" id="KW-0472">Membrane</keyword>
<accession>A0A914E729</accession>
<name>A0A914E729_9BILA</name>
<evidence type="ECO:0000256" key="1">
    <source>
        <dbReference type="SAM" id="Phobius"/>
    </source>
</evidence>
<organism evidence="2 3">
    <name type="scientific">Acrobeloides nanus</name>
    <dbReference type="NCBI Taxonomy" id="290746"/>
    <lineage>
        <taxon>Eukaryota</taxon>
        <taxon>Metazoa</taxon>
        <taxon>Ecdysozoa</taxon>
        <taxon>Nematoda</taxon>
        <taxon>Chromadorea</taxon>
        <taxon>Rhabditida</taxon>
        <taxon>Tylenchina</taxon>
        <taxon>Cephalobomorpha</taxon>
        <taxon>Cephaloboidea</taxon>
        <taxon>Cephalobidae</taxon>
        <taxon>Acrobeloides</taxon>
    </lineage>
</organism>
<evidence type="ECO:0000313" key="3">
    <source>
        <dbReference type="WBParaSite" id="ACRNAN_scaffold6147.g14748.t1"/>
    </source>
</evidence>
<sequence length="96" mass="11134">MSNDGEKLIKEDIDKILRRNMRSVGLVISDDEMENTEENEHLVDDNDSNVKFFNDNNPKKNIWSDCSIAAMIIICIAVFVLFFCWLLYLLVVVLVH</sequence>
<proteinExistence type="predicted"/>
<dbReference type="AlphaFoldDB" id="A0A914E729"/>
<keyword evidence="2" id="KW-1185">Reference proteome</keyword>
<evidence type="ECO:0000313" key="2">
    <source>
        <dbReference type="Proteomes" id="UP000887540"/>
    </source>
</evidence>
<dbReference type="Proteomes" id="UP000887540">
    <property type="component" value="Unplaced"/>
</dbReference>